<dbReference type="Gene3D" id="1.10.1280.10">
    <property type="entry name" value="Di-copper center containing domain from catechol oxidase"/>
    <property type="match status" value="1"/>
</dbReference>
<dbReference type="SUPFAM" id="SSF48056">
    <property type="entry name" value="Di-copper centre-containing domain"/>
    <property type="match status" value="1"/>
</dbReference>
<dbReference type="PANTHER" id="PTHR11474:SF116">
    <property type="entry name" value="TYROSINASE"/>
    <property type="match status" value="1"/>
</dbReference>
<feature type="signal peptide" evidence="2">
    <location>
        <begin position="1"/>
        <end position="20"/>
    </location>
</feature>
<accession>A0A1L9SJA1</accession>
<protein>
    <recommendedName>
        <fullName evidence="3">Tyrosinase copper-binding domain-containing protein</fullName>
    </recommendedName>
</protein>
<dbReference type="OrthoDB" id="6132182at2759"/>
<evidence type="ECO:0000313" key="5">
    <source>
        <dbReference type="Proteomes" id="UP000184188"/>
    </source>
</evidence>
<feature type="domain" description="Tyrosinase copper-binding" evidence="3">
    <location>
        <begin position="313"/>
        <end position="324"/>
    </location>
</feature>
<evidence type="ECO:0000313" key="4">
    <source>
        <dbReference type="EMBL" id="OJJ47300.1"/>
    </source>
</evidence>
<keyword evidence="2" id="KW-0732">Signal</keyword>
<dbReference type="PROSITE" id="PS00498">
    <property type="entry name" value="TYROSINASE_2"/>
    <property type="match status" value="1"/>
</dbReference>
<dbReference type="InterPro" id="IPR008922">
    <property type="entry name" value="Di-copper_centre_dom_sf"/>
</dbReference>
<dbReference type="RefSeq" id="XP_022581810.1">
    <property type="nucleotide sequence ID" value="XM_022729284.1"/>
</dbReference>
<evidence type="ECO:0000259" key="3">
    <source>
        <dbReference type="PROSITE" id="PS00498"/>
    </source>
</evidence>
<gene>
    <name evidence="4" type="ORF">ASPZODRAFT_65185</name>
</gene>
<feature type="chain" id="PRO_5012950892" description="Tyrosinase copper-binding domain-containing protein" evidence="2">
    <location>
        <begin position="21"/>
        <end position="391"/>
    </location>
</feature>
<name>A0A1L9SJA1_9EURO</name>
<organism evidence="4 5">
    <name type="scientific">Penicilliopsis zonata CBS 506.65</name>
    <dbReference type="NCBI Taxonomy" id="1073090"/>
    <lineage>
        <taxon>Eukaryota</taxon>
        <taxon>Fungi</taxon>
        <taxon>Dikarya</taxon>
        <taxon>Ascomycota</taxon>
        <taxon>Pezizomycotina</taxon>
        <taxon>Eurotiomycetes</taxon>
        <taxon>Eurotiomycetidae</taxon>
        <taxon>Eurotiales</taxon>
        <taxon>Aspergillaceae</taxon>
        <taxon>Penicilliopsis</taxon>
    </lineage>
</organism>
<dbReference type="InterPro" id="IPR050316">
    <property type="entry name" value="Tyrosinase/Hemocyanin"/>
</dbReference>
<dbReference type="Proteomes" id="UP000184188">
    <property type="component" value="Unassembled WGS sequence"/>
</dbReference>
<sequence>MVGFKPLVWGLLACQPLAQAYLNAEDAASASELSRLVSQAYNQSIDSLSSSNGSCTLETVHVRRNWDVFSTAEKKEYIDAVLCLQSTSPKTPASVAPGVKTRYDDFVATHINQTLEIHYTGTFLIWHRTFVWVFDQALREECGYSGAFPYWDWPSTTENLEKSSVFDGSDTSLSGNGWHIPHEGEIVLSLGDYAPVILPPGNGGGCVVSGPFVNYTINLGPAALALPGNRTLAVANPLDYNPRCFRRDLTTEIIRSLANYTAVVDLITQNDDIWDFEMVMQGVPGSGVIGVHGGGHYSMGGDPGRDLYVSPGDPAFWHHHRMIDRVYWIWQNLDPATRITAISGTGTFLNDPVSANTTLDTEINYGYAVPGQFVMRDLMSTIEGKFCYIYE</sequence>
<dbReference type="STRING" id="1073090.A0A1L9SJA1"/>
<reference evidence="5" key="1">
    <citation type="journal article" date="2017" name="Genome Biol.">
        <title>Comparative genomics reveals high biological diversity and specific adaptations in the industrially and medically important fungal genus Aspergillus.</title>
        <authorList>
            <person name="de Vries R.P."/>
            <person name="Riley R."/>
            <person name="Wiebenga A."/>
            <person name="Aguilar-Osorio G."/>
            <person name="Amillis S."/>
            <person name="Uchima C.A."/>
            <person name="Anderluh G."/>
            <person name="Asadollahi M."/>
            <person name="Askin M."/>
            <person name="Barry K."/>
            <person name="Battaglia E."/>
            <person name="Bayram O."/>
            <person name="Benocci T."/>
            <person name="Braus-Stromeyer S.A."/>
            <person name="Caldana C."/>
            <person name="Canovas D."/>
            <person name="Cerqueira G.C."/>
            <person name="Chen F."/>
            <person name="Chen W."/>
            <person name="Choi C."/>
            <person name="Clum A."/>
            <person name="Dos Santos R.A."/>
            <person name="Damasio A.R."/>
            <person name="Diallinas G."/>
            <person name="Emri T."/>
            <person name="Fekete E."/>
            <person name="Flipphi M."/>
            <person name="Freyberg S."/>
            <person name="Gallo A."/>
            <person name="Gournas C."/>
            <person name="Habgood R."/>
            <person name="Hainaut M."/>
            <person name="Harispe M.L."/>
            <person name="Henrissat B."/>
            <person name="Hilden K.S."/>
            <person name="Hope R."/>
            <person name="Hossain A."/>
            <person name="Karabika E."/>
            <person name="Karaffa L."/>
            <person name="Karanyi Z."/>
            <person name="Krasevec N."/>
            <person name="Kuo A."/>
            <person name="Kusch H."/>
            <person name="LaButti K."/>
            <person name="Lagendijk E.L."/>
            <person name="Lapidus A."/>
            <person name="Levasseur A."/>
            <person name="Lindquist E."/>
            <person name="Lipzen A."/>
            <person name="Logrieco A.F."/>
            <person name="MacCabe A."/>
            <person name="Maekelae M.R."/>
            <person name="Malavazi I."/>
            <person name="Melin P."/>
            <person name="Meyer V."/>
            <person name="Mielnichuk N."/>
            <person name="Miskei M."/>
            <person name="Molnar A.P."/>
            <person name="Mule G."/>
            <person name="Ngan C.Y."/>
            <person name="Orejas M."/>
            <person name="Orosz E."/>
            <person name="Ouedraogo J.P."/>
            <person name="Overkamp K.M."/>
            <person name="Park H.-S."/>
            <person name="Perrone G."/>
            <person name="Piumi F."/>
            <person name="Punt P.J."/>
            <person name="Ram A.F."/>
            <person name="Ramon A."/>
            <person name="Rauscher S."/>
            <person name="Record E."/>
            <person name="Riano-Pachon D.M."/>
            <person name="Robert V."/>
            <person name="Roehrig J."/>
            <person name="Ruller R."/>
            <person name="Salamov A."/>
            <person name="Salih N.S."/>
            <person name="Samson R.A."/>
            <person name="Sandor E."/>
            <person name="Sanguinetti M."/>
            <person name="Schuetze T."/>
            <person name="Sepcic K."/>
            <person name="Shelest E."/>
            <person name="Sherlock G."/>
            <person name="Sophianopoulou V."/>
            <person name="Squina F.M."/>
            <person name="Sun H."/>
            <person name="Susca A."/>
            <person name="Todd R.B."/>
            <person name="Tsang A."/>
            <person name="Unkles S.E."/>
            <person name="van de Wiele N."/>
            <person name="van Rossen-Uffink D."/>
            <person name="Oliveira J.V."/>
            <person name="Vesth T.C."/>
            <person name="Visser J."/>
            <person name="Yu J.-H."/>
            <person name="Zhou M."/>
            <person name="Andersen M.R."/>
            <person name="Archer D.B."/>
            <person name="Baker S.E."/>
            <person name="Benoit I."/>
            <person name="Brakhage A.A."/>
            <person name="Braus G.H."/>
            <person name="Fischer R."/>
            <person name="Frisvad J.C."/>
            <person name="Goldman G.H."/>
            <person name="Houbraken J."/>
            <person name="Oakley B."/>
            <person name="Pocsi I."/>
            <person name="Scazzocchio C."/>
            <person name="Seiboth B."/>
            <person name="vanKuyk P.A."/>
            <person name="Wortman J."/>
            <person name="Dyer P.S."/>
            <person name="Grigoriev I.V."/>
        </authorList>
    </citation>
    <scope>NUCLEOTIDE SEQUENCE [LARGE SCALE GENOMIC DNA]</scope>
    <source>
        <strain evidence="5">CBS 506.65</strain>
    </source>
</reference>
<dbReference type="InterPro" id="IPR002227">
    <property type="entry name" value="Tyrosinase_Cu-bd"/>
</dbReference>
<evidence type="ECO:0000256" key="2">
    <source>
        <dbReference type="SAM" id="SignalP"/>
    </source>
</evidence>
<dbReference type="GeneID" id="34615748"/>
<dbReference type="EMBL" id="KV878341">
    <property type="protein sequence ID" value="OJJ47300.1"/>
    <property type="molecule type" value="Genomic_DNA"/>
</dbReference>
<dbReference type="VEuPathDB" id="FungiDB:ASPZODRAFT_65185"/>
<dbReference type="Pfam" id="PF00264">
    <property type="entry name" value="Tyrosinase"/>
    <property type="match status" value="1"/>
</dbReference>
<dbReference type="PANTHER" id="PTHR11474">
    <property type="entry name" value="TYROSINASE FAMILY MEMBER"/>
    <property type="match status" value="1"/>
</dbReference>
<proteinExistence type="predicted"/>
<dbReference type="PRINTS" id="PR00092">
    <property type="entry name" value="TYROSINASE"/>
</dbReference>
<dbReference type="GO" id="GO:0046872">
    <property type="term" value="F:metal ion binding"/>
    <property type="evidence" value="ECO:0007669"/>
    <property type="project" value="UniProtKB-KW"/>
</dbReference>
<dbReference type="GO" id="GO:0016491">
    <property type="term" value="F:oxidoreductase activity"/>
    <property type="evidence" value="ECO:0007669"/>
    <property type="project" value="InterPro"/>
</dbReference>
<keyword evidence="1" id="KW-0479">Metal-binding</keyword>
<keyword evidence="5" id="KW-1185">Reference proteome</keyword>
<evidence type="ECO:0000256" key="1">
    <source>
        <dbReference type="ARBA" id="ARBA00022723"/>
    </source>
</evidence>
<dbReference type="AlphaFoldDB" id="A0A1L9SJA1"/>